<keyword evidence="2" id="KW-1133">Transmembrane helix</keyword>
<evidence type="ECO:0000256" key="1">
    <source>
        <dbReference type="SAM" id="MobiDB-lite"/>
    </source>
</evidence>
<dbReference type="Proteomes" id="UP000634206">
    <property type="component" value="Unassembled WGS sequence"/>
</dbReference>
<sequence>MRQFILTVSTIVAVLASCWEIFQGISSIIRGELEASLFHLLVSAPILMALAVTFDYVNSQLHDDYRRMRRSLSRSKGAQIDVLHPSSPETRDTPWEDDASHTHRRP</sequence>
<feature type="transmembrane region" description="Helical" evidence="2">
    <location>
        <begin position="37"/>
        <end position="57"/>
    </location>
</feature>
<keyword evidence="2" id="KW-0472">Membrane</keyword>
<comment type="caution">
    <text evidence="3">The sequence shown here is derived from an EMBL/GenBank/DDBJ whole genome shotgun (WGS) entry which is preliminary data.</text>
</comment>
<evidence type="ECO:0000313" key="3">
    <source>
        <dbReference type="EMBL" id="MBK1854348.1"/>
    </source>
</evidence>
<dbReference type="PROSITE" id="PS51257">
    <property type="entry name" value="PROKAR_LIPOPROTEIN"/>
    <property type="match status" value="1"/>
</dbReference>
<accession>A0AAE2SAM8</accession>
<dbReference type="RefSeq" id="WP_309488958.1">
    <property type="nucleotide sequence ID" value="NZ_JAENIG010000003.1"/>
</dbReference>
<evidence type="ECO:0000313" key="4">
    <source>
        <dbReference type="Proteomes" id="UP000634206"/>
    </source>
</evidence>
<dbReference type="EMBL" id="JAENIG010000003">
    <property type="protein sequence ID" value="MBK1854348.1"/>
    <property type="molecule type" value="Genomic_DNA"/>
</dbReference>
<dbReference type="AlphaFoldDB" id="A0AAE2SAM8"/>
<protein>
    <submittedName>
        <fullName evidence="3">Uncharacterized protein</fullName>
    </submittedName>
</protein>
<evidence type="ECO:0000256" key="2">
    <source>
        <dbReference type="SAM" id="Phobius"/>
    </source>
</evidence>
<proteinExistence type="predicted"/>
<feature type="compositionally biased region" description="Basic and acidic residues" evidence="1">
    <location>
        <begin position="89"/>
        <end position="106"/>
    </location>
</feature>
<feature type="region of interest" description="Disordered" evidence="1">
    <location>
        <begin position="72"/>
        <end position="106"/>
    </location>
</feature>
<gene>
    <name evidence="3" type="ORF">JIN83_05230</name>
</gene>
<reference evidence="3" key="1">
    <citation type="submission" date="2021-01" db="EMBL/GenBank/DDBJ databases">
        <title>Modified the classification status of verrucomicrobia.</title>
        <authorList>
            <person name="Feng X."/>
        </authorList>
    </citation>
    <scope>NUCLEOTIDE SEQUENCE</scope>
    <source>
        <strain evidence="3">5K15</strain>
    </source>
</reference>
<name>A0AAE2SAM8_9BACT</name>
<organism evidence="3 4">
    <name type="scientific">Oceaniferula flava</name>
    <dbReference type="NCBI Taxonomy" id="2800421"/>
    <lineage>
        <taxon>Bacteria</taxon>
        <taxon>Pseudomonadati</taxon>
        <taxon>Verrucomicrobiota</taxon>
        <taxon>Verrucomicrobiia</taxon>
        <taxon>Verrucomicrobiales</taxon>
        <taxon>Verrucomicrobiaceae</taxon>
        <taxon>Oceaniferula</taxon>
    </lineage>
</organism>
<keyword evidence="2" id="KW-0812">Transmembrane</keyword>
<keyword evidence="4" id="KW-1185">Reference proteome</keyword>